<dbReference type="Pfam" id="PF00549">
    <property type="entry name" value="Ligase_CoA"/>
    <property type="match status" value="1"/>
</dbReference>
<dbReference type="InterPro" id="IPR005811">
    <property type="entry name" value="SUCC_ACL_C"/>
</dbReference>
<dbReference type="Pfam" id="PF02629">
    <property type="entry name" value="CoA_binding"/>
    <property type="match status" value="1"/>
</dbReference>
<feature type="region of interest" description="Disordered" evidence="1">
    <location>
        <begin position="91"/>
        <end position="114"/>
    </location>
</feature>
<evidence type="ECO:0000259" key="3">
    <source>
        <dbReference type="Pfam" id="PF02629"/>
    </source>
</evidence>
<dbReference type="EMBL" id="CP097289">
    <property type="protein sequence ID" value="UQT60251.1"/>
    <property type="molecule type" value="Genomic_DNA"/>
</dbReference>
<evidence type="ECO:0000259" key="2">
    <source>
        <dbReference type="Pfam" id="PF00549"/>
    </source>
</evidence>
<evidence type="ECO:0000313" key="5">
    <source>
        <dbReference type="Proteomes" id="UP000829992"/>
    </source>
</evidence>
<organism evidence="4 5">
    <name type="scientific">Streptomyces durmitorensis</name>
    <dbReference type="NCBI Taxonomy" id="319947"/>
    <lineage>
        <taxon>Bacteria</taxon>
        <taxon>Bacillati</taxon>
        <taxon>Actinomycetota</taxon>
        <taxon>Actinomycetes</taxon>
        <taxon>Kitasatosporales</taxon>
        <taxon>Streptomycetaceae</taxon>
        <taxon>Streptomyces</taxon>
    </lineage>
</organism>
<dbReference type="Proteomes" id="UP000829992">
    <property type="component" value="Chromosome"/>
</dbReference>
<dbReference type="PANTHER" id="PTHR11117">
    <property type="entry name" value="SUCCINYL-COA LIGASE SUBUNIT ALPHA"/>
    <property type="match status" value="1"/>
</dbReference>
<evidence type="ECO:0000313" key="4">
    <source>
        <dbReference type="EMBL" id="UQT60251.1"/>
    </source>
</evidence>
<dbReference type="InterPro" id="IPR016102">
    <property type="entry name" value="Succinyl-CoA_synth-like"/>
</dbReference>
<name>A0ABY4Q3E6_9ACTN</name>
<evidence type="ECO:0000256" key="1">
    <source>
        <dbReference type="SAM" id="MobiDB-lite"/>
    </source>
</evidence>
<dbReference type="SUPFAM" id="SSF52210">
    <property type="entry name" value="Succinyl-CoA synthetase domains"/>
    <property type="match status" value="2"/>
</dbReference>
<accession>A0ABY4Q3E6</accession>
<feature type="compositionally biased region" description="Low complexity" evidence="1">
    <location>
        <begin position="91"/>
        <end position="104"/>
    </location>
</feature>
<gene>
    <name evidence="4" type="primary">fdrA</name>
    <name evidence="4" type="ORF">M4V62_37205</name>
</gene>
<dbReference type="Gene3D" id="3.40.50.261">
    <property type="entry name" value="Succinyl-CoA synthetase domains"/>
    <property type="match status" value="2"/>
</dbReference>
<sequence length="521" mass="52736">MVLRNAVHKDLYADSVALMRVAARLAERPGVLTASLVMGTPANQEVLDRAGMLAGEGRSAGPNDLIVAVSCSDEEGDAVAEAALADALAGLTEDGGPESGGPESDGPEEDLPLRSLAGAPADADLALISTPGAYATAEALKALRRGMHAFVFSDHVPVEDELMLKQEAASRGLLVMGPDCGTSLIDGVPLGFANAVRRGGVGLAGASGTGLQQVSCLLHAMGAGVSHLIGTGSRDLSADVGGLSMLGALDALAADPATDVVVLVSKPPAPEVAARVLERAAGTGKPVIACFLGWDGSGTAPPEVTLAPTLHEAARCAATLALGRPATAAAPPELPAPRAPRRWIRGLYAGGTFAYEAEWLLRPALGDIAREASGQVPAEVPRLPDGHVVLDLGDDAYTAGRPHPMIDPGVRTAYLRAALDDPTTAAVILDVVLGHGAAEDPAGEVARALTSHEGERPAVLTFVVGTDRDPQQLDLQERVLRDAGAVVVESGTIAAGVAARSLARAAEPAAEPAGARMGGGL</sequence>
<dbReference type="NCBIfam" id="NF004760">
    <property type="entry name" value="PRK06091.1"/>
    <property type="match status" value="1"/>
</dbReference>
<dbReference type="PANTHER" id="PTHR11117:SF24">
    <property type="entry name" value="PROTEIN FDRA"/>
    <property type="match status" value="1"/>
</dbReference>
<proteinExistence type="predicted"/>
<dbReference type="Gene3D" id="3.40.50.720">
    <property type="entry name" value="NAD(P)-binding Rossmann-like Domain"/>
    <property type="match status" value="1"/>
</dbReference>
<reference evidence="4 5" key="1">
    <citation type="submission" date="2022-05" db="EMBL/GenBank/DDBJ databases">
        <authorList>
            <person name="Zhou X."/>
            <person name="Li K."/>
            <person name="Man Y."/>
        </authorList>
    </citation>
    <scope>NUCLEOTIDE SEQUENCE [LARGE SCALE GENOMIC DNA]</scope>
    <source>
        <strain evidence="4 5">MS405</strain>
    </source>
</reference>
<protein>
    <submittedName>
        <fullName evidence="4">Acyl-CoA synthetase FdrA</fullName>
    </submittedName>
</protein>
<feature type="domain" description="CoA-binding" evidence="3">
    <location>
        <begin position="200"/>
        <end position="291"/>
    </location>
</feature>
<feature type="domain" description="ATP-citrate synthase/succinyl-CoA ligase C-terminal" evidence="2">
    <location>
        <begin position="347"/>
        <end position="494"/>
    </location>
</feature>
<dbReference type="RefSeq" id="WP_249591585.1">
    <property type="nucleotide sequence ID" value="NZ_BAAAQL010000018.1"/>
</dbReference>
<keyword evidence="5" id="KW-1185">Reference proteome</keyword>
<dbReference type="InterPro" id="IPR003781">
    <property type="entry name" value="CoA-bd"/>
</dbReference>